<gene>
    <name evidence="2" type="ORF">M0813_05725</name>
</gene>
<reference evidence="2" key="1">
    <citation type="submission" date="2022-08" db="EMBL/GenBank/DDBJ databases">
        <title>Novel sulfate-reducing endosymbionts in the free-living metamonad Anaeramoeba.</title>
        <authorList>
            <person name="Jerlstrom-Hultqvist J."/>
            <person name="Cepicka I."/>
            <person name="Gallot-Lavallee L."/>
            <person name="Salas-Leiva D."/>
            <person name="Curtis B.A."/>
            <person name="Zahonova K."/>
            <person name="Pipaliya S."/>
            <person name="Dacks J."/>
            <person name="Roger A.J."/>
        </authorList>
    </citation>
    <scope>NUCLEOTIDE SEQUENCE</scope>
    <source>
        <strain evidence="2">Schooner1</strain>
    </source>
</reference>
<dbReference type="Proteomes" id="UP001150062">
    <property type="component" value="Unassembled WGS sequence"/>
</dbReference>
<evidence type="ECO:0000313" key="2">
    <source>
        <dbReference type="EMBL" id="KAJ6231652.1"/>
    </source>
</evidence>
<evidence type="ECO:0000313" key="3">
    <source>
        <dbReference type="Proteomes" id="UP001150062"/>
    </source>
</evidence>
<sequence>MNRSSLLQQIQSFNKSDLLPVVDHVEEDFLELFNNGWLSDSIIESIDGEKVKFHKLFLEFRILPKIKLTYEELLVKMKDCDKSELKAFFSVVYCGTIPFSQNMQLSKAIDSMKFDHSLIGKLNSRESLNKDLLVMYRDEKSKDFTIIVEEDVDEEEPEVEEIKIHKLILIARSKTYRDLILNVEEEVNEIKDYSGKSPETIVTLVRYLYTSKIGPWTADDDIELILQEMDDVLDYYQLNLSDVDLNRQIQQAEKNFTYKFKIRGKN</sequence>
<protein>
    <recommendedName>
        <fullName evidence="1">BTB domain-containing protein</fullName>
    </recommendedName>
</protein>
<dbReference type="InterPro" id="IPR000210">
    <property type="entry name" value="BTB/POZ_dom"/>
</dbReference>
<dbReference type="Gene3D" id="3.30.710.10">
    <property type="entry name" value="Potassium Channel Kv1.1, Chain A"/>
    <property type="match status" value="2"/>
</dbReference>
<dbReference type="Pfam" id="PF00651">
    <property type="entry name" value="BTB"/>
    <property type="match status" value="1"/>
</dbReference>
<dbReference type="PROSITE" id="PS50097">
    <property type="entry name" value="BTB"/>
    <property type="match status" value="1"/>
</dbReference>
<keyword evidence="3" id="KW-1185">Reference proteome</keyword>
<feature type="domain" description="BTB" evidence="1">
    <location>
        <begin position="142"/>
        <end position="213"/>
    </location>
</feature>
<dbReference type="InterPro" id="IPR011333">
    <property type="entry name" value="SKP1/BTB/POZ_sf"/>
</dbReference>
<organism evidence="2 3">
    <name type="scientific">Anaeramoeba flamelloides</name>
    <dbReference type="NCBI Taxonomy" id="1746091"/>
    <lineage>
        <taxon>Eukaryota</taxon>
        <taxon>Metamonada</taxon>
        <taxon>Anaeramoebidae</taxon>
        <taxon>Anaeramoeba</taxon>
    </lineage>
</organism>
<proteinExistence type="predicted"/>
<dbReference type="CDD" id="cd18186">
    <property type="entry name" value="BTB_POZ_ZBTB_KLHL-like"/>
    <property type="match status" value="1"/>
</dbReference>
<evidence type="ECO:0000259" key="1">
    <source>
        <dbReference type="PROSITE" id="PS50097"/>
    </source>
</evidence>
<accession>A0ABQ8XG75</accession>
<comment type="caution">
    <text evidence="2">The sequence shown here is derived from an EMBL/GenBank/DDBJ whole genome shotgun (WGS) entry which is preliminary data.</text>
</comment>
<dbReference type="SUPFAM" id="SSF54695">
    <property type="entry name" value="POZ domain"/>
    <property type="match status" value="1"/>
</dbReference>
<name>A0ABQ8XG75_9EUKA</name>
<dbReference type="EMBL" id="JAOAOG010000299">
    <property type="protein sequence ID" value="KAJ6231652.1"/>
    <property type="molecule type" value="Genomic_DNA"/>
</dbReference>